<dbReference type="AlphaFoldDB" id="A0AA35SVG6"/>
<dbReference type="EMBL" id="CASHTH010002848">
    <property type="protein sequence ID" value="CAI8036127.1"/>
    <property type="molecule type" value="Genomic_DNA"/>
</dbReference>
<protein>
    <submittedName>
        <fullName evidence="1">Uncharacterized protein</fullName>
    </submittedName>
</protein>
<organism evidence="1 2">
    <name type="scientific">Geodia barretti</name>
    <name type="common">Barrett's horny sponge</name>
    <dbReference type="NCBI Taxonomy" id="519541"/>
    <lineage>
        <taxon>Eukaryota</taxon>
        <taxon>Metazoa</taxon>
        <taxon>Porifera</taxon>
        <taxon>Demospongiae</taxon>
        <taxon>Heteroscleromorpha</taxon>
        <taxon>Tetractinellida</taxon>
        <taxon>Astrophorina</taxon>
        <taxon>Geodiidae</taxon>
        <taxon>Geodia</taxon>
    </lineage>
</organism>
<name>A0AA35SVG6_GEOBA</name>
<dbReference type="Proteomes" id="UP001174909">
    <property type="component" value="Unassembled WGS sequence"/>
</dbReference>
<evidence type="ECO:0000313" key="1">
    <source>
        <dbReference type="EMBL" id="CAI8036127.1"/>
    </source>
</evidence>
<comment type="caution">
    <text evidence="1">The sequence shown here is derived from an EMBL/GenBank/DDBJ whole genome shotgun (WGS) entry which is preliminary data.</text>
</comment>
<reference evidence="1" key="1">
    <citation type="submission" date="2023-03" db="EMBL/GenBank/DDBJ databases">
        <authorList>
            <person name="Steffen K."/>
            <person name="Cardenas P."/>
        </authorList>
    </citation>
    <scope>NUCLEOTIDE SEQUENCE</scope>
</reference>
<sequence length="35" mass="4285">MYMKTSLKPYMEFFNREFLIPLHQARAKRKVKGQP</sequence>
<keyword evidence="2" id="KW-1185">Reference proteome</keyword>
<proteinExistence type="predicted"/>
<accession>A0AA35SVG6</accession>
<evidence type="ECO:0000313" key="2">
    <source>
        <dbReference type="Proteomes" id="UP001174909"/>
    </source>
</evidence>
<gene>
    <name evidence="1" type="ORF">GBAR_LOCUS20272</name>
</gene>